<evidence type="ECO:0000256" key="2">
    <source>
        <dbReference type="SAM" id="MobiDB-lite"/>
    </source>
</evidence>
<name>A0A7V8NU75_9BACT</name>
<dbReference type="GO" id="GO:0008270">
    <property type="term" value="F:zinc ion binding"/>
    <property type="evidence" value="ECO:0007669"/>
    <property type="project" value="InterPro"/>
</dbReference>
<feature type="region of interest" description="Disordered" evidence="2">
    <location>
        <begin position="371"/>
        <end position="410"/>
    </location>
</feature>
<feature type="repeat" description="TPR" evidence="1">
    <location>
        <begin position="247"/>
        <end position="280"/>
    </location>
</feature>
<dbReference type="InterPro" id="IPR014782">
    <property type="entry name" value="Peptidase_M1_dom"/>
</dbReference>
<dbReference type="GO" id="GO:0016020">
    <property type="term" value="C:membrane"/>
    <property type="evidence" value="ECO:0007669"/>
    <property type="project" value="TreeGrafter"/>
</dbReference>
<dbReference type="GO" id="GO:0042277">
    <property type="term" value="F:peptide binding"/>
    <property type="evidence" value="ECO:0007669"/>
    <property type="project" value="TreeGrafter"/>
</dbReference>
<dbReference type="PANTHER" id="PTHR11533:SF174">
    <property type="entry name" value="PUROMYCIN-SENSITIVE AMINOPEPTIDASE-RELATED"/>
    <property type="match status" value="1"/>
</dbReference>
<dbReference type="InterPro" id="IPR050344">
    <property type="entry name" value="Peptidase_M1_aminopeptidases"/>
</dbReference>
<dbReference type="GO" id="GO:0005737">
    <property type="term" value="C:cytoplasm"/>
    <property type="evidence" value="ECO:0007669"/>
    <property type="project" value="TreeGrafter"/>
</dbReference>
<feature type="non-terminal residue" evidence="4">
    <location>
        <position position="1"/>
    </location>
</feature>
<evidence type="ECO:0000313" key="4">
    <source>
        <dbReference type="EMBL" id="MBA0087619.1"/>
    </source>
</evidence>
<dbReference type="SMART" id="SM00028">
    <property type="entry name" value="TPR"/>
    <property type="match status" value="3"/>
</dbReference>
<organism evidence="4 5">
    <name type="scientific">Candidatus Acidiferrum panamense</name>
    <dbReference type="NCBI Taxonomy" id="2741543"/>
    <lineage>
        <taxon>Bacteria</taxon>
        <taxon>Pseudomonadati</taxon>
        <taxon>Acidobacteriota</taxon>
        <taxon>Terriglobia</taxon>
        <taxon>Candidatus Acidiferrales</taxon>
        <taxon>Candidatus Acidiferrum</taxon>
    </lineage>
</organism>
<dbReference type="Proteomes" id="UP000567293">
    <property type="component" value="Unassembled WGS sequence"/>
</dbReference>
<reference evidence="4" key="1">
    <citation type="submission" date="2020-06" db="EMBL/GenBank/DDBJ databases">
        <title>Legume-microbial interactions unlock mineral nutrients during tropical forest succession.</title>
        <authorList>
            <person name="Epihov D.Z."/>
        </authorList>
    </citation>
    <scope>NUCLEOTIDE SEQUENCE [LARGE SCALE GENOMIC DNA]</scope>
    <source>
        <strain evidence="4">Pan2503</strain>
    </source>
</reference>
<feature type="repeat" description="TPR" evidence="1">
    <location>
        <begin position="281"/>
        <end position="314"/>
    </location>
</feature>
<evidence type="ECO:0000313" key="5">
    <source>
        <dbReference type="Proteomes" id="UP000567293"/>
    </source>
</evidence>
<feature type="compositionally biased region" description="Basic and acidic residues" evidence="2">
    <location>
        <begin position="400"/>
        <end position="410"/>
    </location>
</feature>
<dbReference type="AlphaFoldDB" id="A0A7V8NU75"/>
<dbReference type="InterPro" id="IPR011990">
    <property type="entry name" value="TPR-like_helical_dom_sf"/>
</dbReference>
<feature type="domain" description="Peptidase M1 membrane alanine aminopeptidase" evidence="3">
    <location>
        <begin position="5"/>
        <end position="154"/>
    </location>
</feature>
<dbReference type="SUPFAM" id="SSF55486">
    <property type="entry name" value="Metalloproteases ('zincins'), catalytic domain"/>
    <property type="match status" value="1"/>
</dbReference>
<dbReference type="GO" id="GO:0043171">
    <property type="term" value="P:peptide catabolic process"/>
    <property type="evidence" value="ECO:0007669"/>
    <property type="project" value="TreeGrafter"/>
</dbReference>
<sequence length="410" mass="45493">IARLVASQWFGIQVAPATPNDVWISDGLARYCEALYAEQNSGKEAGLRAVDEFAVGALMYEDAAPVGQAGRLAPYSPDYRSVVMNKGAMLFHMLRAMMGDVAFKSTLRDFYFRFAEKFARNEDFENLAERQVQAAAKGKQTQDPPNLRSFFAQWLNSTGIPEFALDYVVYRTPKGFRVVGKIKQPLDTFHMPVDLRIETEGNPETKTIEVTGLETQFSVDVFGRPKPLGIKIDPNNVILKSSTPLRARSAIARGEDLAEQGKFYDAVAQYQKALSIQPGRPLANFRMGEAFFYQKNYQAAANSFRECLQTVPEPSEKWTEVWSHIYLGEIFDILGQRERAVNEYSKAKQTNDNTGGAQARAEAFLKKPYSEGGGELVATPASGEPAKPSALPTPPPGEKPVLKKRPDSSQ</sequence>
<dbReference type="GO" id="GO:0070006">
    <property type="term" value="F:metalloaminopeptidase activity"/>
    <property type="evidence" value="ECO:0007669"/>
    <property type="project" value="TreeGrafter"/>
</dbReference>
<dbReference type="Gene3D" id="1.25.40.10">
    <property type="entry name" value="Tetratricopeptide repeat domain"/>
    <property type="match status" value="1"/>
</dbReference>
<dbReference type="InterPro" id="IPR027268">
    <property type="entry name" value="Peptidase_M4/M1_CTD_sf"/>
</dbReference>
<accession>A0A7V8NU75</accession>
<dbReference type="Pfam" id="PF01433">
    <property type="entry name" value="Peptidase_M1"/>
    <property type="match status" value="1"/>
</dbReference>
<dbReference type="PROSITE" id="PS50005">
    <property type="entry name" value="TPR"/>
    <property type="match status" value="2"/>
</dbReference>
<gene>
    <name evidence="4" type="ORF">HRJ53_21755</name>
</gene>
<dbReference type="EMBL" id="JACDQQ010002094">
    <property type="protein sequence ID" value="MBA0087619.1"/>
    <property type="molecule type" value="Genomic_DNA"/>
</dbReference>
<dbReference type="InterPro" id="IPR019734">
    <property type="entry name" value="TPR_rpt"/>
</dbReference>
<comment type="caution">
    <text evidence="4">The sequence shown here is derived from an EMBL/GenBank/DDBJ whole genome shotgun (WGS) entry which is preliminary data.</text>
</comment>
<evidence type="ECO:0000256" key="1">
    <source>
        <dbReference type="PROSITE-ProRule" id="PRU00339"/>
    </source>
</evidence>
<dbReference type="GO" id="GO:0005615">
    <property type="term" value="C:extracellular space"/>
    <property type="evidence" value="ECO:0007669"/>
    <property type="project" value="TreeGrafter"/>
</dbReference>
<proteinExistence type="predicted"/>
<dbReference type="Gene3D" id="1.10.390.10">
    <property type="entry name" value="Neutral Protease Domain 2"/>
    <property type="match status" value="1"/>
</dbReference>
<keyword evidence="5" id="KW-1185">Reference proteome</keyword>
<evidence type="ECO:0000259" key="3">
    <source>
        <dbReference type="Pfam" id="PF01433"/>
    </source>
</evidence>
<dbReference type="SUPFAM" id="SSF48452">
    <property type="entry name" value="TPR-like"/>
    <property type="match status" value="1"/>
</dbReference>
<protein>
    <recommendedName>
        <fullName evidence="3">Peptidase M1 membrane alanine aminopeptidase domain-containing protein</fullName>
    </recommendedName>
</protein>
<keyword evidence="1" id="KW-0802">TPR repeat</keyword>
<dbReference type="PANTHER" id="PTHR11533">
    <property type="entry name" value="PROTEASE M1 ZINC METALLOPROTEASE"/>
    <property type="match status" value="1"/>
</dbReference>